<gene>
    <name evidence="13" type="ORF">GCM10023176_08560</name>
</gene>
<keyword evidence="4" id="KW-0808">Transferase</keyword>
<keyword evidence="14" id="KW-1185">Reference proteome</keyword>
<evidence type="ECO:0000259" key="11">
    <source>
        <dbReference type="Pfam" id="PF07730"/>
    </source>
</evidence>
<dbReference type="Pfam" id="PF23539">
    <property type="entry name" value="DUF7134"/>
    <property type="match status" value="1"/>
</dbReference>
<dbReference type="SUPFAM" id="SSF55874">
    <property type="entry name" value="ATPase domain of HSP90 chaperone/DNA topoisomerase II/histidine kinase"/>
    <property type="match status" value="1"/>
</dbReference>
<evidence type="ECO:0000256" key="5">
    <source>
        <dbReference type="ARBA" id="ARBA00022741"/>
    </source>
</evidence>
<evidence type="ECO:0000256" key="2">
    <source>
        <dbReference type="ARBA" id="ARBA00012438"/>
    </source>
</evidence>
<comment type="caution">
    <text evidence="13">The sequence shown here is derived from an EMBL/GenBank/DDBJ whole genome shotgun (WGS) entry which is preliminary data.</text>
</comment>
<keyword evidence="8" id="KW-0902">Two-component regulatory system</keyword>
<organism evidence="13 14">
    <name type="scientific">Micromonospora coerulea</name>
    <dbReference type="NCBI Taxonomy" id="47856"/>
    <lineage>
        <taxon>Bacteria</taxon>
        <taxon>Bacillati</taxon>
        <taxon>Actinomycetota</taxon>
        <taxon>Actinomycetes</taxon>
        <taxon>Micromonosporales</taxon>
        <taxon>Micromonosporaceae</taxon>
        <taxon>Micromonospora</taxon>
    </lineage>
</organism>
<protein>
    <recommendedName>
        <fullName evidence="2">histidine kinase</fullName>
        <ecNumber evidence="2">2.7.13.3</ecNumber>
    </recommendedName>
</protein>
<dbReference type="EMBL" id="BAABGU010000003">
    <property type="protein sequence ID" value="GAA4563829.1"/>
    <property type="molecule type" value="Genomic_DNA"/>
</dbReference>
<dbReference type="InterPro" id="IPR036890">
    <property type="entry name" value="HATPase_C_sf"/>
</dbReference>
<sequence>MLPDDGPFYSSTMRRDLPYVLSGLALGALLLGNAALAPDAAAVRAVDVALVLVMAAALAVCRRYPVVALSVVTAAMLALHVRVHAGVSAAFAVLGTVYVAAWRGHRLAAGLASLVFLGGFLARDISVAPAGRPGQQIVERSALLLGWFLAANVAGLVARQRRAYLEQVEQRAIEAERTRDEMALRRAGEERLRIARDLHDSLTHSISVIKVQAGIAVHLARKHGEEPSATLLAIQEASSAAMRELRATLDVLRSASDGDRVGLARVGELAERTRAAGVPVHVTVTGQPRDLPAEVDHAGYRVVQEALTNVARHAGPATAQIHVEYAPAQLTVSVIDDGQASPVRPVTPGVGLRGMRERVTGLGGTLQAAARDGGGFAVRATFPLEGPA</sequence>
<keyword evidence="9" id="KW-0812">Transmembrane</keyword>
<evidence type="ECO:0000256" key="6">
    <source>
        <dbReference type="ARBA" id="ARBA00022777"/>
    </source>
</evidence>
<dbReference type="InterPro" id="IPR050482">
    <property type="entry name" value="Sensor_HK_TwoCompSys"/>
</dbReference>
<dbReference type="CDD" id="cd16917">
    <property type="entry name" value="HATPase_UhpB-NarQ-NarX-like"/>
    <property type="match status" value="1"/>
</dbReference>
<feature type="transmembrane region" description="Helical" evidence="9">
    <location>
        <begin position="17"/>
        <end position="36"/>
    </location>
</feature>
<feature type="transmembrane region" description="Helical" evidence="9">
    <location>
        <begin position="42"/>
        <end position="61"/>
    </location>
</feature>
<dbReference type="Pfam" id="PF07730">
    <property type="entry name" value="HisKA_3"/>
    <property type="match status" value="1"/>
</dbReference>
<dbReference type="Proteomes" id="UP001500307">
    <property type="component" value="Unassembled WGS sequence"/>
</dbReference>
<reference evidence="14" key="1">
    <citation type="journal article" date="2019" name="Int. J. Syst. Evol. Microbiol.">
        <title>The Global Catalogue of Microorganisms (GCM) 10K type strain sequencing project: providing services to taxonomists for standard genome sequencing and annotation.</title>
        <authorList>
            <consortium name="The Broad Institute Genomics Platform"/>
            <consortium name="The Broad Institute Genome Sequencing Center for Infectious Disease"/>
            <person name="Wu L."/>
            <person name="Ma J."/>
        </authorList>
    </citation>
    <scope>NUCLEOTIDE SEQUENCE [LARGE SCALE GENOMIC DNA]</scope>
    <source>
        <strain evidence="14">JCM 3175</strain>
    </source>
</reference>
<dbReference type="GO" id="GO:0016301">
    <property type="term" value="F:kinase activity"/>
    <property type="evidence" value="ECO:0007669"/>
    <property type="project" value="UniProtKB-KW"/>
</dbReference>
<dbReference type="Gene3D" id="3.30.565.10">
    <property type="entry name" value="Histidine kinase-like ATPase, C-terminal domain"/>
    <property type="match status" value="1"/>
</dbReference>
<keyword evidence="5" id="KW-0547">Nucleotide-binding</keyword>
<dbReference type="PANTHER" id="PTHR24421">
    <property type="entry name" value="NITRATE/NITRITE SENSOR PROTEIN NARX-RELATED"/>
    <property type="match status" value="1"/>
</dbReference>
<proteinExistence type="predicted"/>
<feature type="transmembrane region" description="Helical" evidence="9">
    <location>
        <begin position="81"/>
        <end position="101"/>
    </location>
</feature>
<keyword evidence="3" id="KW-0597">Phosphoprotein</keyword>
<evidence type="ECO:0000259" key="10">
    <source>
        <dbReference type="Pfam" id="PF02518"/>
    </source>
</evidence>
<dbReference type="PANTHER" id="PTHR24421:SF10">
    <property type="entry name" value="NITRATE_NITRITE SENSOR PROTEIN NARQ"/>
    <property type="match status" value="1"/>
</dbReference>
<feature type="domain" description="DUF7134" evidence="12">
    <location>
        <begin position="23"/>
        <end position="162"/>
    </location>
</feature>
<dbReference type="Gene3D" id="1.20.5.1930">
    <property type="match status" value="1"/>
</dbReference>
<keyword evidence="6 13" id="KW-0418">Kinase</keyword>
<dbReference type="EC" id="2.7.13.3" evidence="2"/>
<evidence type="ECO:0000256" key="4">
    <source>
        <dbReference type="ARBA" id="ARBA00022679"/>
    </source>
</evidence>
<dbReference type="InterPro" id="IPR055558">
    <property type="entry name" value="DUF7134"/>
</dbReference>
<dbReference type="InterPro" id="IPR011712">
    <property type="entry name" value="Sig_transdc_His_kin_sub3_dim/P"/>
</dbReference>
<evidence type="ECO:0000313" key="13">
    <source>
        <dbReference type="EMBL" id="GAA4563829.1"/>
    </source>
</evidence>
<comment type="catalytic activity">
    <reaction evidence="1">
        <text>ATP + protein L-histidine = ADP + protein N-phospho-L-histidine.</text>
        <dbReference type="EC" id="2.7.13.3"/>
    </reaction>
</comment>
<keyword evidence="9" id="KW-1133">Transmembrane helix</keyword>
<evidence type="ECO:0000256" key="8">
    <source>
        <dbReference type="ARBA" id="ARBA00023012"/>
    </source>
</evidence>
<keyword evidence="7" id="KW-0067">ATP-binding</keyword>
<evidence type="ECO:0000256" key="9">
    <source>
        <dbReference type="SAM" id="Phobius"/>
    </source>
</evidence>
<feature type="domain" description="Histidine kinase/HSP90-like ATPase" evidence="10">
    <location>
        <begin position="300"/>
        <end position="385"/>
    </location>
</feature>
<evidence type="ECO:0000256" key="7">
    <source>
        <dbReference type="ARBA" id="ARBA00022840"/>
    </source>
</evidence>
<evidence type="ECO:0000256" key="3">
    <source>
        <dbReference type="ARBA" id="ARBA00022553"/>
    </source>
</evidence>
<evidence type="ECO:0000259" key="12">
    <source>
        <dbReference type="Pfam" id="PF23539"/>
    </source>
</evidence>
<feature type="domain" description="Signal transduction histidine kinase subgroup 3 dimerisation and phosphoacceptor" evidence="11">
    <location>
        <begin position="190"/>
        <end position="255"/>
    </location>
</feature>
<name>A0ABP8S913_9ACTN</name>
<dbReference type="Pfam" id="PF02518">
    <property type="entry name" value="HATPase_c"/>
    <property type="match status" value="1"/>
</dbReference>
<evidence type="ECO:0000256" key="1">
    <source>
        <dbReference type="ARBA" id="ARBA00000085"/>
    </source>
</evidence>
<evidence type="ECO:0000313" key="14">
    <source>
        <dbReference type="Proteomes" id="UP001500307"/>
    </source>
</evidence>
<dbReference type="InterPro" id="IPR003594">
    <property type="entry name" value="HATPase_dom"/>
</dbReference>
<accession>A0ABP8S913</accession>
<keyword evidence="9" id="KW-0472">Membrane</keyword>